<evidence type="ECO:0000259" key="1">
    <source>
        <dbReference type="SMART" id="SM01097"/>
    </source>
</evidence>
<accession>A0A382Z7X8</accession>
<dbReference type="Pfam" id="PF00988">
    <property type="entry name" value="CPSase_sm_chain"/>
    <property type="match status" value="1"/>
</dbReference>
<evidence type="ECO:0000313" key="2">
    <source>
        <dbReference type="EMBL" id="SVD91601.1"/>
    </source>
</evidence>
<gene>
    <name evidence="2" type="ORF">METZ01_LOCUS444455</name>
</gene>
<dbReference type="Gene3D" id="3.50.30.20">
    <property type="entry name" value="Carbamoyl-phosphate synthase small subunit, N-terminal domain"/>
    <property type="match status" value="1"/>
</dbReference>
<name>A0A382Z7X8_9ZZZZ</name>
<dbReference type="SUPFAM" id="SSF52021">
    <property type="entry name" value="Carbamoyl phosphate synthetase, small subunit N-terminal domain"/>
    <property type="match status" value="1"/>
</dbReference>
<proteinExistence type="predicted"/>
<dbReference type="EMBL" id="UINC01181754">
    <property type="protein sequence ID" value="SVD91601.1"/>
    <property type="molecule type" value="Genomic_DNA"/>
</dbReference>
<protein>
    <recommendedName>
        <fullName evidence="1">Carbamoyl-phosphate synthase small subunit N-terminal domain-containing protein</fullName>
    </recommendedName>
</protein>
<dbReference type="InterPro" id="IPR002474">
    <property type="entry name" value="CarbamoylP_synth_ssu_N"/>
</dbReference>
<dbReference type="AlphaFoldDB" id="A0A382Z7X8"/>
<dbReference type="InterPro" id="IPR036480">
    <property type="entry name" value="CarbP_synth_ssu_N_sf"/>
</dbReference>
<organism evidence="2">
    <name type="scientific">marine metagenome</name>
    <dbReference type="NCBI Taxonomy" id="408172"/>
    <lineage>
        <taxon>unclassified sequences</taxon>
        <taxon>metagenomes</taxon>
        <taxon>ecological metagenomes</taxon>
    </lineage>
</organism>
<feature type="non-terminal residue" evidence="2">
    <location>
        <position position="64"/>
    </location>
</feature>
<feature type="domain" description="Carbamoyl-phosphate synthase small subunit N-terminal" evidence="1">
    <location>
        <begin position="1"/>
        <end position="64"/>
    </location>
</feature>
<sequence length="64" mass="6832">MKAVLALADGKIFKGTAFGADGDADGEVIFNTSMTGYQEVITDPSYYGQMVVMTYPLIGNYGIN</sequence>
<reference evidence="2" key="1">
    <citation type="submission" date="2018-05" db="EMBL/GenBank/DDBJ databases">
        <authorList>
            <person name="Lanie J.A."/>
            <person name="Ng W.-L."/>
            <person name="Kazmierczak K.M."/>
            <person name="Andrzejewski T.M."/>
            <person name="Davidsen T.M."/>
            <person name="Wayne K.J."/>
            <person name="Tettelin H."/>
            <person name="Glass J.I."/>
            <person name="Rusch D."/>
            <person name="Podicherti R."/>
            <person name="Tsui H.-C.T."/>
            <person name="Winkler M.E."/>
        </authorList>
    </citation>
    <scope>NUCLEOTIDE SEQUENCE</scope>
</reference>
<dbReference type="SMART" id="SM01097">
    <property type="entry name" value="CPSase_sm_chain"/>
    <property type="match status" value="1"/>
</dbReference>